<comment type="caution">
    <text evidence="2">The sequence shown here is derived from an EMBL/GenBank/DDBJ whole genome shotgun (WGS) entry which is preliminary data.</text>
</comment>
<dbReference type="OrthoDB" id="2414509at2759"/>
<dbReference type="Proteomes" id="UP000765509">
    <property type="component" value="Unassembled WGS sequence"/>
</dbReference>
<organism evidence="2 3">
    <name type="scientific">Austropuccinia psidii MF-1</name>
    <dbReference type="NCBI Taxonomy" id="1389203"/>
    <lineage>
        <taxon>Eukaryota</taxon>
        <taxon>Fungi</taxon>
        <taxon>Dikarya</taxon>
        <taxon>Basidiomycota</taxon>
        <taxon>Pucciniomycotina</taxon>
        <taxon>Pucciniomycetes</taxon>
        <taxon>Pucciniales</taxon>
        <taxon>Sphaerophragmiaceae</taxon>
        <taxon>Austropuccinia</taxon>
    </lineage>
</organism>
<dbReference type="PANTHER" id="PTHR33246">
    <property type="entry name" value="CCHC-TYPE DOMAIN-CONTAINING PROTEIN"/>
    <property type="match status" value="1"/>
</dbReference>
<evidence type="ECO:0000313" key="3">
    <source>
        <dbReference type="Proteomes" id="UP000765509"/>
    </source>
</evidence>
<dbReference type="PANTHER" id="PTHR33246:SF51">
    <property type="entry name" value="MYB_SANT-LIKE DOMAIN-CONTAINING PROTEIN"/>
    <property type="match status" value="1"/>
</dbReference>
<proteinExistence type="predicted"/>
<name>A0A9Q3FSH6_9BASI</name>
<evidence type="ECO:0000256" key="1">
    <source>
        <dbReference type="SAM" id="MobiDB-lite"/>
    </source>
</evidence>
<protein>
    <submittedName>
        <fullName evidence="2">Uncharacterized protein</fullName>
    </submittedName>
</protein>
<gene>
    <name evidence="2" type="ORF">O181_085088</name>
</gene>
<feature type="region of interest" description="Disordered" evidence="1">
    <location>
        <begin position="359"/>
        <end position="423"/>
    </location>
</feature>
<keyword evidence="3" id="KW-1185">Reference proteome</keyword>
<dbReference type="AlphaFoldDB" id="A0A9Q3FSH6"/>
<sequence length="440" mass="49104">MDRYDGVNDGRFNANCPNFEANRPSRRQEFPKVEGCQNQWRTVGVTWSQPQVAYGGFNGQQHTKHMPFERNAQKVSSPITLAPGVYKCSYLSQIPMQNLPPKQNFRNLATPFLVQQQGGDPFVYGTPPIMTNDRSRSPGLFCSESVSSHGYGQALNSPGGITQNVVQGQLETQSPSSGINMRNTPNLVEANKENDFYGSQNWINHTRKSQKTKGNRDTTPNFTCKDYKNICTYVESQENYDRLFVKNGKTRIGEHLLTHGGAYKIFAGYLNSLNSSLQLNGRHCSQRFTAYKKKYLATQLWANNTGAGLTEQEMGMTLQKKLDVICPCFARMNAVFGSKANVEAFRELNTTSVGTIMVDSGSGSNSEEEHKIMSESCMSQEDMKKRTSKKNNISNPQIHEASSNLPNTTTGSDAGSNRFSKKKNLTNFSKSTFLNMKDSN</sequence>
<evidence type="ECO:0000313" key="2">
    <source>
        <dbReference type="EMBL" id="MBW0545373.1"/>
    </source>
</evidence>
<reference evidence="2" key="1">
    <citation type="submission" date="2021-03" db="EMBL/GenBank/DDBJ databases">
        <title>Draft genome sequence of rust myrtle Austropuccinia psidii MF-1, a brazilian biotype.</title>
        <authorList>
            <person name="Quecine M.C."/>
            <person name="Pachon D.M.R."/>
            <person name="Bonatelli M.L."/>
            <person name="Correr F.H."/>
            <person name="Franceschini L.M."/>
            <person name="Leite T.F."/>
            <person name="Margarido G.R.A."/>
            <person name="Almeida C.A."/>
            <person name="Ferrarezi J.A."/>
            <person name="Labate C.A."/>
        </authorList>
    </citation>
    <scope>NUCLEOTIDE SEQUENCE</scope>
    <source>
        <strain evidence="2">MF-1</strain>
    </source>
</reference>
<feature type="compositionally biased region" description="Polar residues" evidence="1">
    <location>
        <begin position="390"/>
        <end position="418"/>
    </location>
</feature>
<accession>A0A9Q3FSH6</accession>
<dbReference type="EMBL" id="AVOT02050260">
    <property type="protein sequence ID" value="MBW0545373.1"/>
    <property type="molecule type" value="Genomic_DNA"/>
</dbReference>